<sequence>MATPIEKGAPMALSWNDLICTPDKEAIDALAESWRWRIGDAFTPLLFTALGDMFYEADEGGIFWLNTGTAEIERVAESVPGFNNLLREEIAEDWLLPPLVEALIEAGKIRADGECYTYVTLPVFAEGEYTVENLNPVPAREHFELTGSVLQQLQDVPDGTNVKIDITH</sequence>
<evidence type="ECO:0000313" key="2">
    <source>
        <dbReference type="EMBL" id="MDQ0009155.1"/>
    </source>
</evidence>
<gene>
    <name evidence="2" type="ORF">J2T07_001332</name>
</gene>
<keyword evidence="3" id="KW-1185">Reference proteome</keyword>
<dbReference type="EMBL" id="JAUSSK010000002">
    <property type="protein sequence ID" value="MDQ0009155.1"/>
    <property type="molecule type" value="Genomic_DNA"/>
</dbReference>
<evidence type="ECO:0000313" key="3">
    <source>
        <dbReference type="Proteomes" id="UP001237737"/>
    </source>
</evidence>
<comment type="caution">
    <text evidence="2">The sequence shown here is derived from an EMBL/GenBank/DDBJ whole genome shotgun (WGS) entry which is preliminary data.</text>
</comment>
<evidence type="ECO:0000259" key="1">
    <source>
        <dbReference type="Pfam" id="PF08906"/>
    </source>
</evidence>
<proteinExistence type="predicted"/>
<dbReference type="Pfam" id="PF08906">
    <property type="entry name" value="T6SS_Tdi1_C"/>
    <property type="match status" value="1"/>
</dbReference>
<reference evidence="2 3" key="1">
    <citation type="submission" date="2023-07" db="EMBL/GenBank/DDBJ databases">
        <title>Sorghum-associated microbial communities from plants grown in Nebraska, USA.</title>
        <authorList>
            <person name="Schachtman D."/>
        </authorList>
    </citation>
    <scope>NUCLEOTIDE SEQUENCE [LARGE SCALE GENOMIC DNA]</scope>
    <source>
        <strain evidence="2 3">CC60</strain>
    </source>
</reference>
<organism evidence="2 3">
    <name type="scientific">Luteibacter jiangsuensis</name>
    <dbReference type="NCBI Taxonomy" id="637577"/>
    <lineage>
        <taxon>Bacteria</taxon>
        <taxon>Pseudomonadati</taxon>
        <taxon>Pseudomonadota</taxon>
        <taxon>Gammaproteobacteria</taxon>
        <taxon>Lysobacterales</taxon>
        <taxon>Rhodanobacteraceae</taxon>
        <taxon>Luteibacter</taxon>
    </lineage>
</organism>
<dbReference type="Proteomes" id="UP001237737">
    <property type="component" value="Unassembled WGS sequence"/>
</dbReference>
<dbReference type="InterPro" id="IPR015002">
    <property type="entry name" value="T6SS_Tdi1_C"/>
</dbReference>
<accession>A0ABT9SVX4</accession>
<protein>
    <recommendedName>
        <fullName evidence="1">T6SS immunity protein Tdi1 C-terminal domain-containing protein</fullName>
    </recommendedName>
</protein>
<name>A0ABT9SVX4_9GAMM</name>
<feature type="domain" description="T6SS immunity protein Tdi1 C-terminal" evidence="1">
    <location>
        <begin position="82"/>
        <end position="147"/>
    </location>
</feature>